<accession>A0ABT5J0H6</accession>
<evidence type="ECO:0000313" key="1">
    <source>
        <dbReference type="EMBL" id="MDC7718025.1"/>
    </source>
</evidence>
<dbReference type="Proteomes" id="UP001219956">
    <property type="component" value="Unassembled WGS sequence"/>
</dbReference>
<comment type="caution">
    <text evidence="1">The sequence shown here is derived from an EMBL/GenBank/DDBJ whole genome shotgun (WGS) entry which is preliminary data.</text>
</comment>
<dbReference type="InterPro" id="IPR001451">
    <property type="entry name" value="Hexapep"/>
</dbReference>
<dbReference type="EMBL" id="JAQQLF010000015">
    <property type="protein sequence ID" value="MDC7718025.1"/>
    <property type="molecule type" value="Genomic_DNA"/>
</dbReference>
<dbReference type="RefSeq" id="WP_272752327.1">
    <property type="nucleotide sequence ID" value="NZ_JAQQLF010000015.1"/>
</dbReference>
<reference evidence="1 2" key="1">
    <citation type="submission" date="2023-01" db="EMBL/GenBank/DDBJ databases">
        <title>Novel species of the genus Vogesella isolated from rivers.</title>
        <authorList>
            <person name="Lu H."/>
        </authorList>
    </citation>
    <scope>NUCLEOTIDE SEQUENCE [LARGE SCALE GENOMIC DNA]</scope>
    <source>
        <strain evidence="1 2">DC21W</strain>
    </source>
</reference>
<dbReference type="Gene3D" id="2.160.10.10">
    <property type="entry name" value="Hexapeptide repeat proteins"/>
    <property type="match status" value="1"/>
</dbReference>
<protein>
    <submittedName>
        <fullName evidence="1">Gamma carbonic anhydrase family protein</fullName>
    </submittedName>
</protein>
<proteinExistence type="predicted"/>
<evidence type="ECO:0000313" key="2">
    <source>
        <dbReference type="Proteomes" id="UP001219956"/>
    </source>
</evidence>
<dbReference type="SUPFAM" id="SSF51161">
    <property type="entry name" value="Trimeric LpxA-like enzymes"/>
    <property type="match status" value="1"/>
</dbReference>
<dbReference type="InterPro" id="IPR047324">
    <property type="entry name" value="LbH_gamma_CA-like"/>
</dbReference>
<name>A0ABT5J0H6_9NEIS</name>
<dbReference type="Pfam" id="PF00132">
    <property type="entry name" value="Hexapep"/>
    <property type="match status" value="1"/>
</dbReference>
<dbReference type="PANTHER" id="PTHR13061:SF56">
    <property type="entry name" value="PROTEIN YRDA"/>
    <property type="match status" value="1"/>
</dbReference>
<dbReference type="PANTHER" id="PTHR13061">
    <property type="entry name" value="DYNACTIN SUBUNIT P25"/>
    <property type="match status" value="1"/>
</dbReference>
<dbReference type="CDD" id="cd04645">
    <property type="entry name" value="LbH_gamma_CA_like"/>
    <property type="match status" value="1"/>
</dbReference>
<organism evidence="1 2">
    <name type="scientific">Vogesella aquatica</name>
    <dbReference type="NCBI Taxonomy" id="2984206"/>
    <lineage>
        <taxon>Bacteria</taxon>
        <taxon>Pseudomonadati</taxon>
        <taxon>Pseudomonadota</taxon>
        <taxon>Betaproteobacteria</taxon>
        <taxon>Neisseriales</taxon>
        <taxon>Chromobacteriaceae</taxon>
        <taxon>Vogesella</taxon>
    </lineage>
</organism>
<dbReference type="InterPro" id="IPR011004">
    <property type="entry name" value="Trimer_LpxA-like_sf"/>
</dbReference>
<sequence>MNRNIRSYDGHRPHIDPSCYIDDAAVVIGEVALAANVSVWPCAVIRGDVNRISIGEGSNVQDFAMLHVSHRKESDPQGAPLVIGRHVTIGHHVTLHGCTIGDEVLIGIGSIILDRAVIEDRVLIGAGSLVPPNKRLESGYLYLGNPVKQVRPLTAGELAYFKYSAEHYVKVMDKHKASAAADAAL</sequence>
<gene>
    <name evidence="1" type="ORF">PQU95_12470</name>
</gene>
<keyword evidence="2" id="KW-1185">Reference proteome</keyword>
<dbReference type="InterPro" id="IPR050484">
    <property type="entry name" value="Transf_Hexapept/Carb_Anhydrase"/>
</dbReference>